<organism evidence="2 3">
    <name type="scientific">Emergomyces pasteurianus Ep9510</name>
    <dbReference type="NCBI Taxonomy" id="1447872"/>
    <lineage>
        <taxon>Eukaryota</taxon>
        <taxon>Fungi</taxon>
        <taxon>Dikarya</taxon>
        <taxon>Ascomycota</taxon>
        <taxon>Pezizomycotina</taxon>
        <taxon>Eurotiomycetes</taxon>
        <taxon>Eurotiomycetidae</taxon>
        <taxon>Onygenales</taxon>
        <taxon>Ajellomycetaceae</taxon>
        <taxon>Emergomyces</taxon>
    </lineage>
</organism>
<dbReference type="InterPro" id="IPR037401">
    <property type="entry name" value="SnoaL-like"/>
</dbReference>
<sequence>MANYQTIDYLLDRANIHDVITKMCYYVDTSQWDKLVDEVFIPTGLIIDYSKCFGTEAITSTAKDTVMNWKGLMEKVNTAQHIPSAIIITHPQPGQETAAPQTAFATCNVVVTMVKQDADGGPLVSDGGRYDLELKRIAVDLPAGNPWRITKLVVTLAWVDGNSKLLPVMGS</sequence>
<dbReference type="VEuPathDB" id="FungiDB:AJ78_04570"/>
<accession>A0A1J9PF99</accession>
<evidence type="ECO:0000313" key="2">
    <source>
        <dbReference type="EMBL" id="OJD15145.1"/>
    </source>
</evidence>
<evidence type="ECO:0000259" key="1">
    <source>
        <dbReference type="Pfam" id="PF13577"/>
    </source>
</evidence>
<comment type="caution">
    <text evidence="2">The sequence shown here is derived from an EMBL/GenBank/DDBJ whole genome shotgun (WGS) entry which is preliminary data.</text>
</comment>
<dbReference type="Proteomes" id="UP000182235">
    <property type="component" value="Unassembled WGS sequence"/>
</dbReference>
<protein>
    <recommendedName>
        <fullName evidence="1">SnoaL-like domain-containing protein</fullName>
    </recommendedName>
</protein>
<dbReference type="SUPFAM" id="SSF54427">
    <property type="entry name" value="NTF2-like"/>
    <property type="match status" value="1"/>
</dbReference>
<dbReference type="OrthoDB" id="5208229at2759"/>
<dbReference type="EMBL" id="LGRN01000173">
    <property type="protein sequence ID" value="OJD15145.1"/>
    <property type="molecule type" value="Genomic_DNA"/>
</dbReference>
<dbReference type="Gene3D" id="3.10.450.50">
    <property type="match status" value="1"/>
</dbReference>
<proteinExistence type="predicted"/>
<keyword evidence="3" id="KW-1185">Reference proteome</keyword>
<dbReference type="Pfam" id="PF13577">
    <property type="entry name" value="SnoaL_4"/>
    <property type="match status" value="1"/>
</dbReference>
<feature type="domain" description="SnoaL-like" evidence="1">
    <location>
        <begin position="9"/>
        <end position="152"/>
    </location>
</feature>
<reference evidence="2 3" key="1">
    <citation type="submission" date="2015-07" db="EMBL/GenBank/DDBJ databases">
        <title>Emmonsia species relationships and genome sequence.</title>
        <authorList>
            <consortium name="The Broad Institute Genomics Platform"/>
            <person name="Cuomo C.A."/>
            <person name="Munoz J.F."/>
            <person name="Imamovic A."/>
            <person name="Priest M.E."/>
            <person name="Young S."/>
            <person name="Clay O.K."/>
            <person name="McEwen J.G."/>
        </authorList>
    </citation>
    <scope>NUCLEOTIDE SEQUENCE [LARGE SCALE GENOMIC DNA]</scope>
    <source>
        <strain evidence="2 3">UAMH 9510</strain>
    </source>
</reference>
<name>A0A1J9PF99_9EURO</name>
<dbReference type="AlphaFoldDB" id="A0A1J9PF99"/>
<evidence type="ECO:0000313" key="3">
    <source>
        <dbReference type="Proteomes" id="UP000182235"/>
    </source>
</evidence>
<gene>
    <name evidence="2" type="ORF">AJ78_04570</name>
</gene>
<dbReference type="InterPro" id="IPR032710">
    <property type="entry name" value="NTF2-like_dom_sf"/>
</dbReference>